<dbReference type="Proteomes" id="UP001597419">
    <property type="component" value="Unassembled WGS sequence"/>
</dbReference>
<reference evidence="3" key="1">
    <citation type="journal article" date="2019" name="Int. J. Syst. Evol. Microbiol.">
        <title>The Global Catalogue of Microorganisms (GCM) 10K type strain sequencing project: providing services to taxonomists for standard genome sequencing and annotation.</title>
        <authorList>
            <consortium name="The Broad Institute Genomics Platform"/>
            <consortium name="The Broad Institute Genome Sequencing Center for Infectious Disease"/>
            <person name="Wu L."/>
            <person name="Ma J."/>
        </authorList>
    </citation>
    <scope>NUCLEOTIDE SEQUENCE [LARGE SCALE GENOMIC DNA]</scope>
    <source>
        <strain evidence="3">CGMCC 4.7643</strain>
    </source>
</reference>
<accession>A0ABW5GT05</accession>
<dbReference type="RefSeq" id="WP_345407572.1">
    <property type="nucleotide sequence ID" value="NZ_BAABHG010000023.1"/>
</dbReference>
<evidence type="ECO:0000313" key="2">
    <source>
        <dbReference type="EMBL" id="MFD2464077.1"/>
    </source>
</evidence>
<proteinExistence type="predicted"/>
<dbReference type="EMBL" id="JBHUKU010000024">
    <property type="protein sequence ID" value="MFD2464077.1"/>
    <property type="molecule type" value="Genomic_DNA"/>
</dbReference>
<gene>
    <name evidence="2" type="ORF">ACFSYJ_36045</name>
</gene>
<keyword evidence="2" id="KW-0378">Hydrolase</keyword>
<name>A0ABW5GT05_9PSEU</name>
<dbReference type="Pfam" id="PF00144">
    <property type="entry name" value="Beta-lactamase"/>
    <property type="match status" value="1"/>
</dbReference>
<feature type="domain" description="Beta-lactamase-related" evidence="1">
    <location>
        <begin position="28"/>
        <end position="363"/>
    </location>
</feature>
<comment type="caution">
    <text evidence="2">The sequence shown here is derived from an EMBL/GenBank/DDBJ whole genome shotgun (WGS) entry which is preliminary data.</text>
</comment>
<dbReference type="Gene3D" id="3.40.710.10">
    <property type="entry name" value="DD-peptidase/beta-lactamase superfamily"/>
    <property type="match status" value="1"/>
</dbReference>
<sequence>MNRVQGVCDDRFANVSETLAGLLDTKDLGASVAVSLGGELVVDLWGGHADAARTRAWECDTLVDVWSTSKTLTSLCALILLDRGEIDLHDPVAKYWPEFAAGGKEGVEIRHLLSHTAGVPGWDTPLALEDLYDWDTCTALLAAQAPWWQPGTSSGYHAITQGYLVGEVVRRVTGGSLGTFLREQVTDPLGTDFHIGLPATEDDRVAELVISGALGTPPATDGGDPVIQKRVGTNPPAGGLLAATRTRAWRAAESPSINGHGNARSVALTLSVLACGGSAGGTRLLSEEGCSTVFEEQSTGVDKVLGVPVRFGVGYGLNDAHTPILPNPRTCFWGGAGGSLAVVDFDAGMVVAYVMNRMVSDGTSGLLGDARAQSIVTAVYQALSR</sequence>
<dbReference type="GO" id="GO:0016787">
    <property type="term" value="F:hydrolase activity"/>
    <property type="evidence" value="ECO:0007669"/>
    <property type="project" value="UniProtKB-KW"/>
</dbReference>
<dbReference type="SUPFAM" id="SSF56601">
    <property type="entry name" value="beta-lactamase/transpeptidase-like"/>
    <property type="match status" value="1"/>
</dbReference>
<dbReference type="InterPro" id="IPR052907">
    <property type="entry name" value="Beta-lactamase/esterase"/>
</dbReference>
<keyword evidence="3" id="KW-1185">Reference proteome</keyword>
<dbReference type="PANTHER" id="PTHR43319:SF3">
    <property type="entry name" value="BETA-LACTAMASE-RELATED DOMAIN-CONTAINING PROTEIN"/>
    <property type="match status" value="1"/>
</dbReference>
<dbReference type="InterPro" id="IPR001466">
    <property type="entry name" value="Beta-lactam-related"/>
</dbReference>
<dbReference type="PANTHER" id="PTHR43319">
    <property type="entry name" value="BETA-LACTAMASE-RELATED"/>
    <property type="match status" value="1"/>
</dbReference>
<organism evidence="2 3">
    <name type="scientific">Amycolatopsis samaneae</name>
    <dbReference type="NCBI Taxonomy" id="664691"/>
    <lineage>
        <taxon>Bacteria</taxon>
        <taxon>Bacillati</taxon>
        <taxon>Actinomycetota</taxon>
        <taxon>Actinomycetes</taxon>
        <taxon>Pseudonocardiales</taxon>
        <taxon>Pseudonocardiaceae</taxon>
        <taxon>Amycolatopsis</taxon>
    </lineage>
</organism>
<dbReference type="InterPro" id="IPR012338">
    <property type="entry name" value="Beta-lactam/transpept-like"/>
</dbReference>
<evidence type="ECO:0000313" key="3">
    <source>
        <dbReference type="Proteomes" id="UP001597419"/>
    </source>
</evidence>
<evidence type="ECO:0000259" key="1">
    <source>
        <dbReference type="Pfam" id="PF00144"/>
    </source>
</evidence>
<protein>
    <submittedName>
        <fullName evidence="2">Serine hydrolase domain-containing protein</fullName>
    </submittedName>
</protein>